<keyword evidence="2" id="KW-0677">Repeat</keyword>
<evidence type="ECO:0000256" key="2">
    <source>
        <dbReference type="ARBA" id="ARBA00022737"/>
    </source>
</evidence>
<dbReference type="GO" id="GO:0005213">
    <property type="term" value="F:structural constituent of egg chorion"/>
    <property type="evidence" value="ECO:0007669"/>
    <property type="project" value="InterPro"/>
</dbReference>
<dbReference type="InterPro" id="IPR002635">
    <property type="entry name" value="Chorion"/>
</dbReference>
<comment type="caution">
    <text evidence="5">The sequence shown here is derived from an EMBL/GenBank/DDBJ whole genome shotgun (WGS) entry which is preliminary data.</text>
</comment>
<keyword evidence="4" id="KW-0732">Signal</keyword>
<evidence type="ECO:0000256" key="4">
    <source>
        <dbReference type="SAM" id="SignalP"/>
    </source>
</evidence>
<accession>A0AAU9TD84</accession>
<feature type="chain" id="PRO_5043717749" evidence="4">
    <location>
        <begin position="22"/>
        <end position="275"/>
    </location>
</feature>
<organism evidence="5 6">
    <name type="scientific">Euphydryas editha</name>
    <name type="common">Edith's checkerspot</name>
    <dbReference type="NCBI Taxonomy" id="104508"/>
    <lineage>
        <taxon>Eukaryota</taxon>
        <taxon>Metazoa</taxon>
        <taxon>Ecdysozoa</taxon>
        <taxon>Arthropoda</taxon>
        <taxon>Hexapoda</taxon>
        <taxon>Insecta</taxon>
        <taxon>Pterygota</taxon>
        <taxon>Neoptera</taxon>
        <taxon>Endopterygota</taxon>
        <taxon>Lepidoptera</taxon>
        <taxon>Glossata</taxon>
        <taxon>Ditrysia</taxon>
        <taxon>Papilionoidea</taxon>
        <taxon>Nymphalidae</taxon>
        <taxon>Nymphalinae</taxon>
        <taxon>Euphydryas</taxon>
    </lineage>
</organism>
<sequence>MSTFAFLLLVGQACLVQNVFSQCLRGFGPAMTGPVGWDGLAGPAMLGYGDLAPIAAYPEYAAYGGSGVGNVAIAGEMGVAGTTLVAGQVPILGAVDFGGVVPAAGAVSIAGNCACSCNELAAAGAPFSAAAAPFAATVSIPVAFEAAPFAFEVAAVSASNGGGLGVSSASTITPSGVFVLSENAIEGSLAVAGSLPFLGTVALEGALPTAGAGAVNYGCGNGAVAILAEDIAPAGPLGYGFGAWGADGYGYGPYGYNMGSLNGPFRAGCSCGRLI</sequence>
<keyword evidence="6" id="KW-1185">Reference proteome</keyword>
<reference evidence="5" key="1">
    <citation type="submission" date="2022-03" db="EMBL/GenBank/DDBJ databases">
        <authorList>
            <person name="Tunstrom K."/>
        </authorList>
    </citation>
    <scope>NUCLEOTIDE SEQUENCE</scope>
</reference>
<dbReference type="AlphaFoldDB" id="A0AAU9TD84"/>
<gene>
    <name evidence="5" type="ORF">EEDITHA_LOCUS573</name>
</gene>
<protein>
    <submittedName>
        <fullName evidence="5">Uncharacterized protein</fullName>
    </submittedName>
</protein>
<evidence type="ECO:0000256" key="3">
    <source>
        <dbReference type="RuleBase" id="RU004378"/>
    </source>
</evidence>
<comment type="similarity">
    <text evidence="1 3">Belongs to the chorion protein family.</text>
</comment>
<evidence type="ECO:0000313" key="5">
    <source>
        <dbReference type="EMBL" id="CAH2083957.1"/>
    </source>
</evidence>
<dbReference type="EMBL" id="CAKOGL010000002">
    <property type="protein sequence ID" value="CAH2083957.1"/>
    <property type="molecule type" value="Genomic_DNA"/>
</dbReference>
<dbReference type="GO" id="GO:0007304">
    <property type="term" value="P:chorion-containing eggshell formation"/>
    <property type="evidence" value="ECO:0007669"/>
    <property type="project" value="InterPro"/>
</dbReference>
<dbReference type="GO" id="GO:0042600">
    <property type="term" value="C:egg chorion"/>
    <property type="evidence" value="ECO:0007669"/>
    <property type="project" value="InterPro"/>
</dbReference>
<dbReference type="Proteomes" id="UP001153954">
    <property type="component" value="Unassembled WGS sequence"/>
</dbReference>
<evidence type="ECO:0000313" key="6">
    <source>
        <dbReference type="Proteomes" id="UP001153954"/>
    </source>
</evidence>
<evidence type="ECO:0000256" key="1">
    <source>
        <dbReference type="ARBA" id="ARBA00005906"/>
    </source>
</evidence>
<name>A0AAU9TD84_EUPED</name>
<feature type="signal peptide" evidence="4">
    <location>
        <begin position="1"/>
        <end position="21"/>
    </location>
</feature>
<proteinExistence type="inferred from homology"/>
<dbReference type="Pfam" id="PF01723">
    <property type="entry name" value="Chorion_1"/>
    <property type="match status" value="2"/>
</dbReference>